<reference evidence="2 3" key="1">
    <citation type="submission" date="2016-04" db="EMBL/GenBank/DDBJ databases">
        <title>The genome of Intoshia linei affirms orthonectids as highly simplified spiralians.</title>
        <authorList>
            <person name="Mikhailov K.V."/>
            <person name="Slusarev G.S."/>
            <person name="Nikitin M.A."/>
            <person name="Logacheva M.D."/>
            <person name="Penin A."/>
            <person name="Aleoshin V."/>
            <person name="Panchin Y.V."/>
        </authorList>
    </citation>
    <scope>NUCLEOTIDE SEQUENCE [LARGE SCALE GENOMIC DNA]</scope>
    <source>
        <strain evidence="2">Intl2013</strain>
        <tissue evidence="2">Whole animal</tissue>
    </source>
</reference>
<keyword evidence="3" id="KW-1185">Reference proteome</keyword>
<name>A0A177BD22_9BILA</name>
<organism evidence="2 3">
    <name type="scientific">Intoshia linei</name>
    <dbReference type="NCBI Taxonomy" id="1819745"/>
    <lineage>
        <taxon>Eukaryota</taxon>
        <taxon>Metazoa</taxon>
        <taxon>Spiralia</taxon>
        <taxon>Lophotrochozoa</taxon>
        <taxon>Mesozoa</taxon>
        <taxon>Orthonectida</taxon>
        <taxon>Rhopaluridae</taxon>
        <taxon>Intoshia</taxon>
    </lineage>
</organism>
<feature type="compositionally biased region" description="Basic residues" evidence="1">
    <location>
        <begin position="218"/>
        <end position="234"/>
    </location>
</feature>
<feature type="compositionally biased region" description="Polar residues" evidence="1">
    <location>
        <begin position="235"/>
        <end position="244"/>
    </location>
</feature>
<evidence type="ECO:0000313" key="2">
    <source>
        <dbReference type="EMBL" id="OAF71532.1"/>
    </source>
</evidence>
<proteinExistence type="predicted"/>
<feature type="region of interest" description="Disordered" evidence="1">
    <location>
        <begin position="192"/>
        <end position="244"/>
    </location>
</feature>
<dbReference type="Proteomes" id="UP000078046">
    <property type="component" value="Unassembled WGS sequence"/>
</dbReference>
<dbReference type="EMBL" id="LWCA01000043">
    <property type="protein sequence ID" value="OAF71532.1"/>
    <property type="molecule type" value="Genomic_DNA"/>
</dbReference>
<dbReference type="AlphaFoldDB" id="A0A177BD22"/>
<evidence type="ECO:0000313" key="3">
    <source>
        <dbReference type="Proteomes" id="UP000078046"/>
    </source>
</evidence>
<comment type="caution">
    <text evidence="2">The sequence shown here is derived from an EMBL/GenBank/DDBJ whole genome shotgun (WGS) entry which is preliminary data.</text>
</comment>
<gene>
    <name evidence="2" type="ORF">A3Q56_00703</name>
</gene>
<evidence type="ECO:0000256" key="1">
    <source>
        <dbReference type="SAM" id="MobiDB-lite"/>
    </source>
</evidence>
<dbReference type="OrthoDB" id="10039170at2759"/>
<sequence>MDRNKHNKLDNYRIKSGEGKFGICLSLNLASLQMNSQSKTEGLKVFPSWFSLDSSDVAYILKDSNISADRPDTQRSYYKRHDQVYQYLKKSTQTDCMSLQDRLGRPTRSALLRYEKNKKTFIRPKTAQTRLCSESFYSNIINRNHYIKDTYENLKKNSAHIMSDGESLYAYSIGSRYNWNNVVDKRSLDSNGIYIPRKHPEKSFTTKKSSTSPNQRNSPKRPNRPKTSYRRSRNIAKSISSSNTEFSLSNIEVCDFDDKESF</sequence>
<accession>A0A177BD22</accession>
<protein>
    <submittedName>
        <fullName evidence="2">Uncharacterized protein</fullName>
    </submittedName>
</protein>